<feature type="transmembrane region" description="Helical" evidence="9">
    <location>
        <begin position="46"/>
        <end position="69"/>
    </location>
</feature>
<evidence type="ECO:0000256" key="5">
    <source>
        <dbReference type="ARBA" id="ARBA00022989"/>
    </source>
</evidence>
<dbReference type="GO" id="GO:0016746">
    <property type="term" value="F:acyltransferase activity"/>
    <property type="evidence" value="ECO:0007669"/>
    <property type="project" value="UniProtKB-KW"/>
</dbReference>
<keyword evidence="3" id="KW-0808">Transferase</keyword>
<dbReference type="SUPFAM" id="SSF69593">
    <property type="entry name" value="Glycerol-3-phosphate (1)-acyltransferase"/>
    <property type="match status" value="1"/>
</dbReference>
<evidence type="ECO:0000256" key="2">
    <source>
        <dbReference type="ARBA" id="ARBA00008655"/>
    </source>
</evidence>
<dbReference type="Proteomes" id="UP001151582">
    <property type="component" value="Unassembled WGS sequence"/>
</dbReference>
<keyword evidence="6" id="KW-0443">Lipid metabolism</keyword>
<keyword evidence="12" id="KW-1185">Reference proteome</keyword>
<evidence type="ECO:0000256" key="7">
    <source>
        <dbReference type="ARBA" id="ARBA00023136"/>
    </source>
</evidence>
<evidence type="ECO:0000256" key="4">
    <source>
        <dbReference type="ARBA" id="ARBA00022692"/>
    </source>
</evidence>
<feature type="transmembrane region" description="Helical" evidence="9">
    <location>
        <begin position="21"/>
        <end position="40"/>
    </location>
</feature>
<evidence type="ECO:0000256" key="6">
    <source>
        <dbReference type="ARBA" id="ARBA00023098"/>
    </source>
</evidence>
<evidence type="ECO:0000313" key="12">
    <source>
        <dbReference type="Proteomes" id="UP001151582"/>
    </source>
</evidence>
<feature type="domain" description="Phospholipid/glycerol acyltransferase" evidence="10">
    <location>
        <begin position="118"/>
        <end position="221"/>
    </location>
</feature>
<reference evidence="11" key="1">
    <citation type="submission" date="2022-07" db="EMBL/GenBank/DDBJ databases">
        <title>Phylogenomic reconstructions and comparative analyses of Kickxellomycotina fungi.</title>
        <authorList>
            <person name="Reynolds N.K."/>
            <person name="Stajich J.E."/>
            <person name="Barry K."/>
            <person name="Grigoriev I.V."/>
            <person name="Crous P."/>
            <person name="Smith M.E."/>
        </authorList>
    </citation>
    <scope>NUCLEOTIDE SEQUENCE</scope>
    <source>
        <strain evidence="11">RSA 567</strain>
    </source>
</reference>
<accession>A0A9W8B1Y2</accession>
<sequence>MEKFSQWRPFLPPAPVRSGRRVGQAVLEGLLAYIIGPLIALVRLVALIPVIMMMGCVEMFCALLYFGAIQRLVHALLLRPLGRLLFVLLGFYRLPHTTISLKRGRTSHQLSDTTTHKPMQSGDLILANHVSYLDVLYLYCRYSPVFVQHDLTPRPDRDPKFYRVGFWHALIHCYTVGESRSAAHLSRMNLAQITKEARRTQSGPVVLFVEGTTSNGRALLSPLGPFSICQDFDPATSLHLLLFKYPLNYPSPVFPVGNMLGHWLRLCCQPVNSLQVLELDPHETPQVPNATPMSSPNGSNAPAVHELNHQVAQLIANMGRLRTTKLGIREKQAFLRYYYKRVQKAKH</sequence>
<dbReference type="AlphaFoldDB" id="A0A9W8B1Y2"/>
<dbReference type="GO" id="GO:0006629">
    <property type="term" value="P:lipid metabolic process"/>
    <property type="evidence" value="ECO:0007669"/>
    <property type="project" value="UniProtKB-KW"/>
</dbReference>
<evidence type="ECO:0000313" key="11">
    <source>
        <dbReference type="EMBL" id="KAJ1980687.1"/>
    </source>
</evidence>
<proteinExistence type="inferred from homology"/>
<gene>
    <name evidence="11" type="primary">vps66</name>
    <name evidence="11" type="ORF">H4R34_002365</name>
</gene>
<comment type="subcellular location">
    <subcellularLocation>
        <location evidence="1">Membrane</location>
    </subcellularLocation>
</comment>
<dbReference type="OrthoDB" id="272512at2759"/>
<organism evidence="11 12">
    <name type="scientific">Dimargaris verticillata</name>
    <dbReference type="NCBI Taxonomy" id="2761393"/>
    <lineage>
        <taxon>Eukaryota</taxon>
        <taxon>Fungi</taxon>
        <taxon>Fungi incertae sedis</taxon>
        <taxon>Zoopagomycota</taxon>
        <taxon>Kickxellomycotina</taxon>
        <taxon>Dimargaritomycetes</taxon>
        <taxon>Dimargaritales</taxon>
        <taxon>Dimargaritaceae</taxon>
        <taxon>Dimargaris</taxon>
    </lineage>
</organism>
<comment type="similarity">
    <text evidence="2">Belongs to the 1-acyl-sn-glycerol-3-phosphate acyltransferase family.</text>
</comment>
<name>A0A9W8B1Y2_9FUNG</name>
<comment type="caution">
    <text evidence="11">The sequence shown here is derived from an EMBL/GenBank/DDBJ whole genome shotgun (WGS) entry which is preliminary data.</text>
</comment>
<evidence type="ECO:0000259" key="10">
    <source>
        <dbReference type="Pfam" id="PF01553"/>
    </source>
</evidence>
<evidence type="ECO:0000256" key="3">
    <source>
        <dbReference type="ARBA" id="ARBA00022679"/>
    </source>
</evidence>
<dbReference type="EMBL" id="JANBQB010000157">
    <property type="protein sequence ID" value="KAJ1980687.1"/>
    <property type="molecule type" value="Genomic_DNA"/>
</dbReference>
<keyword evidence="8" id="KW-0012">Acyltransferase</keyword>
<evidence type="ECO:0000256" key="8">
    <source>
        <dbReference type="ARBA" id="ARBA00023315"/>
    </source>
</evidence>
<evidence type="ECO:0000256" key="9">
    <source>
        <dbReference type="SAM" id="Phobius"/>
    </source>
</evidence>
<keyword evidence="4 9" id="KW-0812">Transmembrane</keyword>
<protein>
    <submittedName>
        <fullName evidence="11">Vacuolar protein sorting protein vps66</fullName>
    </submittedName>
</protein>
<dbReference type="PANTHER" id="PTHR23063">
    <property type="entry name" value="PHOSPHOLIPID ACYLTRANSFERASE"/>
    <property type="match status" value="1"/>
</dbReference>
<evidence type="ECO:0000256" key="1">
    <source>
        <dbReference type="ARBA" id="ARBA00004370"/>
    </source>
</evidence>
<dbReference type="InterPro" id="IPR002123">
    <property type="entry name" value="Plipid/glycerol_acylTrfase"/>
</dbReference>
<keyword evidence="5 9" id="KW-1133">Transmembrane helix</keyword>
<keyword evidence="7 9" id="KW-0472">Membrane</keyword>
<dbReference type="PANTHER" id="PTHR23063:SF60">
    <property type="entry name" value="LYSOPHOSPHATIDIC ACID:OLEOYL-COA ACYLTRANSFERASE 1"/>
    <property type="match status" value="1"/>
</dbReference>
<dbReference type="GO" id="GO:0016020">
    <property type="term" value="C:membrane"/>
    <property type="evidence" value="ECO:0007669"/>
    <property type="project" value="UniProtKB-SubCell"/>
</dbReference>
<dbReference type="Pfam" id="PF01553">
    <property type="entry name" value="Acyltransferase"/>
    <property type="match status" value="1"/>
</dbReference>